<evidence type="ECO:0000313" key="2">
    <source>
        <dbReference type="EMBL" id="KAK3291734.1"/>
    </source>
</evidence>
<feature type="region of interest" description="Disordered" evidence="1">
    <location>
        <begin position="1"/>
        <end position="188"/>
    </location>
</feature>
<dbReference type="InterPro" id="IPR013927">
    <property type="entry name" value="TF_Opi1_Ccg-8"/>
</dbReference>
<dbReference type="Pfam" id="PF08618">
    <property type="entry name" value="Opi1"/>
    <property type="match status" value="1"/>
</dbReference>
<feature type="region of interest" description="Disordered" evidence="1">
    <location>
        <begin position="594"/>
        <end position="616"/>
    </location>
</feature>
<gene>
    <name evidence="2" type="ORF">B0H64DRAFT_445765</name>
</gene>
<dbReference type="RefSeq" id="XP_062655248.1">
    <property type="nucleotide sequence ID" value="XM_062806869.1"/>
</dbReference>
<accession>A0AAE0H8E5</accession>
<feature type="region of interest" description="Disordered" evidence="1">
    <location>
        <begin position="202"/>
        <end position="230"/>
    </location>
</feature>
<sequence>MEEQGRNHMLAAERPPLTQQSAPPRADTGPHGAAMQQPTGPTGLPADASISNPLLLSPGHDDEPSTRGDYSAQRSAPASLQLPPLALSFPADSTTELPPIQPSRELSAGPSAHTLPPLSSVTGAHGHAPLPKPPDPAHSPPQQPGPTNHWPSLNPFTTYYKPSYLDPVESPPSMSSDMGASRSVSLDDPDVRIAAEALGQMRTECASPRKTSRDYKTASPSPHRNGDRGAEPLLSLITTSYPLLGTTIEGAASAYNSGKNYSPHLKSGAEYVENLVKPAVETMGRKTGVEGGMRWLFSMRGRKQRSSTDIETDGRGNSKRRRSDRHDKGKEAARSIPNDFGFDGEDRRMSVSTVDTLPAYDDQKSPAYTEAADDQTPSPPGSSQQWGQRFVVTTSGLGVAMKQESMKSLKYCLGVVKDTNGYLSDILVKLKSVIAEYDLVSQANSGEHNTADGARPTPATAEDRSRLIQRMNELRDDLFRVIHRSVQTVSKYTGGALPENARNLVHSQLMSLPGRYQFHYMRESAEGRRGDDAGPGARTRASAHLALLFAKEALQMMTQVGEVLNRTLVSAEQWCETLYKEKNDQAVVVVPNGADRSTGGVQAAGGGAQQDVDMSG</sequence>
<proteinExistence type="predicted"/>
<dbReference type="GO" id="GO:0005783">
    <property type="term" value="C:endoplasmic reticulum"/>
    <property type="evidence" value="ECO:0007669"/>
    <property type="project" value="TreeGrafter"/>
</dbReference>
<evidence type="ECO:0000313" key="3">
    <source>
        <dbReference type="Proteomes" id="UP001278766"/>
    </source>
</evidence>
<feature type="compositionally biased region" description="Polar residues" evidence="1">
    <location>
        <begin position="172"/>
        <end position="184"/>
    </location>
</feature>
<feature type="region of interest" description="Disordered" evidence="1">
    <location>
        <begin position="298"/>
        <end position="347"/>
    </location>
</feature>
<dbReference type="PANTHER" id="PTHR38406:SF1">
    <property type="entry name" value="TRANSCRIPTIONAL REPRESSOR OPI1"/>
    <property type="match status" value="1"/>
</dbReference>
<dbReference type="AlphaFoldDB" id="A0AAE0H8E5"/>
<comment type="caution">
    <text evidence="2">The sequence shown here is derived from an EMBL/GenBank/DDBJ whole genome shotgun (WGS) entry which is preliminary data.</text>
</comment>
<feature type="region of interest" description="Disordered" evidence="1">
    <location>
        <begin position="445"/>
        <end position="464"/>
    </location>
</feature>
<dbReference type="GeneID" id="87843817"/>
<dbReference type="EMBL" id="JAUEPN010000008">
    <property type="protein sequence ID" value="KAK3291734.1"/>
    <property type="molecule type" value="Genomic_DNA"/>
</dbReference>
<feature type="compositionally biased region" description="Low complexity" evidence="1">
    <location>
        <begin position="75"/>
        <end position="91"/>
    </location>
</feature>
<dbReference type="Proteomes" id="UP001278766">
    <property type="component" value="Unassembled WGS sequence"/>
</dbReference>
<dbReference type="GO" id="GO:0030968">
    <property type="term" value="P:endoplasmic reticulum unfolded protein response"/>
    <property type="evidence" value="ECO:0007669"/>
    <property type="project" value="TreeGrafter"/>
</dbReference>
<organism evidence="2 3">
    <name type="scientific">Chaetomium fimeti</name>
    <dbReference type="NCBI Taxonomy" id="1854472"/>
    <lineage>
        <taxon>Eukaryota</taxon>
        <taxon>Fungi</taxon>
        <taxon>Dikarya</taxon>
        <taxon>Ascomycota</taxon>
        <taxon>Pezizomycotina</taxon>
        <taxon>Sordariomycetes</taxon>
        <taxon>Sordariomycetidae</taxon>
        <taxon>Sordariales</taxon>
        <taxon>Chaetomiaceae</taxon>
        <taxon>Chaetomium</taxon>
    </lineage>
</organism>
<feature type="region of interest" description="Disordered" evidence="1">
    <location>
        <begin position="368"/>
        <end position="387"/>
    </location>
</feature>
<reference evidence="2" key="1">
    <citation type="journal article" date="2023" name="Mol. Phylogenet. Evol.">
        <title>Genome-scale phylogeny and comparative genomics of the fungal order Sordariales.</title>
        <authorList>
            <person name="Hensen N."/>
            <person name="Bonometti L."/>
            <person name="Westerberg I."/>
            <person name="Brannstrom I.O."/>
            <person name="Guillou S."/>
            <person name="Cros-Aarteil S."/>
            <person name="Calhoun S."/>
            <person name="Haridas S."/>
            <person name="Kuo A."/>
            <person name="Mondo S."/>
            <person name="Pangilinan J."/>
            <person name="Riley R."/>
            <person name="LaButti K."/>
            <person name="Andreopoulos B."/>
            <person name="Lipzen A."/>
            <person name="Chen C."/>
            <person name="Yan M."/>
            <person name="Daum C."/>
            <person name="Ng V."/>
            <person name="Clum A."/>
            <person name="Steindorff A."/>
            <person name="Ohm R.A."/>
            <person name="Martin F."/>
            <person name="Silar P."/>
            <person name="Natvig D.O."/>
            <person name="Lalanne C."/>
            <person name="Gautier V."/>
            <person name="Ament-Velasquez S.L."/>
            <person name="Kruys A."/>
            <person name="Hutchinson M.I."/>
            <person name="Powell A.J."/>
            <person name="Barry K."/>
            <person name="Miller A.N."/>
            <person name="Grigoriev I.V."/>
            <person name="Debuchy R."/>
            <person name="Gladieux P."/>
            <person name="Hiltunen Thoren M."/>
            <person name="Johannesson H."/>
        </authorList>
    </citation>
    <scope>NUCLEOTIDE SEQUENCE</scope>
    <source>
        <strain evidence="2">CBS 168.71</strain>
    </source>
</reference>
<feature type="compositionally biased region" description="Pro residues" evidence="1">
    <location>
        <begin position="130"/>
        <end position="144"/>
    </location>
</feature>
<evidence type="ECO:0000256" key="1">
    <source>
        <dbReference type="SAM" id="MobiDB-lite"/>
    </source>
</evidence>
<dbReference type="GO" id="GO:0003714">
    <property type="term" value="F:transcription corepressor activity"/>
    <property type="evidence" value="ECO:0007669"/>
    <property type="project" value="InterPro"/>
</dbReference>
<feature type="compositionally biased region" description="Basic and acidic residues" evidence="1">
    <location>
        <begin position="324"/>
        <end position="333"/>
    </location>
</feature>
<keyword evidence="3" id="KW-1185">Reference proteome</keyword>
<protein>
    <submittedName>
        <fullName evidence="2">Transcription factor Opi1-domain-containing protein</fullName>
    </submittedName>
</protein>
<dbReference type="PANTHER" id="PTHR38406">
    <property type="entry name" value="TRANSCRIPTIONAL REPRESSOR OPI1"/>
    <property type="match status" value="1"/>
</dbReference>
<feature type="compositionally biased region" description="Basic and acidic residues" evidence="1">
    <location>
        <begin position="306"/>
        <end position="316"/>
    </location>
</feature>
<dbReference type="GO" id="GO:0006357">
    <property type="term" value="P:regulation of transcription by RNA polymerase II"/>
    <property type="evidence" value="ECO:0007669"/>
    <property type="project" value="TreeGrafter"/>
</dbReference>
<dbReference type="GO" id="GO:0008654">
    <property type="term" value="P:phospholipid biosynthetic process"/>
    <property type="evidence" value="ECO:0007669"/>
    <property type="project" value="TreeGrafter"/>
</dbReference>
<name>A0AAE0H8E5_9PEZI</name>
<dbReference type="GO" id="GO:0005634">
    <property type="term" value="C:nucleus"/>
    <property type="evidence" value="ECO:0007669"/>
    <property type="project" value="TreeGrafter"/>
</dbReference>
<reference evidence="2" key="2">
    <citation type="submission" date="2023-06" db="EMBL/GenBank/DDBJ databases">
        <authorList>
            <consortium name="Lawrence Berkeley National Laboratory"/>
            <person name="Haridas S."/>
            <person name="Hensen N."/>
            <person name="Bonometti L."/>
            <person name="Westerberg I."/>
            <person name="Brannstrom I.O."/>
            <person name="Guillou S."/>
            <person name="Cros-Aarteil S."/>
            <person name="Calhoun S."/>
            <person name="Kuo A."/>
            <person name="Mondo S."/>
            <person name="Pangilinan J."/>
            <person name="Riley R."/>
            <person name="Labutti K."/>
            <person name="Andreopoulos B."/>
            <person name="Lipzen A."/>
            <person name="Chen C."/>
            <person name="Yanf M."/>
            <person name="Daum C."/>
            <person name="Ng V."/>
            <person name="Clum A."/>
            <person name="Steindorff A."/>
            <person name="Ohm R."/>
            <person name="Martin F."/>
            <person name="Silar P."/>
            <person name="Natvig D."/>
            <person name="Lalanne C."/>
            <person name="Gautier V."/>
            <person name="Ament-Velasquez S.L."/>
            <person name="Kruys A."/>
            <person name="Hutchinson M.I."/>
            <person name="Powell A.J."/>
            <person name="Barry K."/>
            <person name="Miller A.N."/>
            <person name="Grigoriev I.V."/>
            <person name="Debuchy R."/>
            <person name="Gladieux P."/>
            <person name="Thoren M.H."/>
            <person name="Johannesson H."/>
        </authorList>
    </citation>
    <scope>NUCLEOTIDE SEQUENCE</scope>
    <source>
        <strain evidence="2">CBS 168.71</strain>
    </source>
</reference>